<evidence type="ECO:0000313" key="2">
    <source>
        <dbReference type="Proteomes" id="UP000241890"/>
    </source>
</evidence>
<organism evidence="1 2">
    <name type="scientific">Hondaea fermentalgiana</name>
    <dbReference type="NCBI Taxonomy" id="2315210"/>
    <lineage>
        <taxon>Eukaryota</taxon>
        <taxon>Sar</taxon>
        <taxon>Stramenopiles</taxon>
        <taxon>Bigyra</taxon>
        <taxon>Labyrinthulomycetes</taxon>
        <taxon>Thraustochytrida</taxon>
        <taxon>Thraustochytriidae</taxon>
        <taxon>Hondaea</taxon>
    </lineage>
</organism>
<dbReference type="AlphaFoldDB" id="A0A2R5GLI5"/>
<protein>
    <submittedName>
        <fullName evidence="1">Uncharacterized protein</fullName>
    </submittedName>
</protein>
<dbReference type="Proteomes" id="UP000241890">
    <property type="component" value="Unassembled WGS sequence"/>
</dbReference>
<sequence length="93" mass="10589">MRSVIFDAFDAAANDFEMRDKNQIMEKHTILVPFQAYVAFAAWTLERELQCPLELHGANILKSDHGHAFGKEDMVMADDTSGQWLEQAAYLLN</sequence>
<keyword evidence="2" id="KW-1185">Reference proteome</keyword>
<name>A0A2R5GLI5_9STRA</name>
<accession>A0A2R5GLI5</accession>
<reference evidence="1 2" key="1">
    <citation type="submission" date="2017-12" db="EMBL/GenBank/DDBJ databases">
        <title>Sequencing, de novo assembly and annotation of complete genome of a new Thraustochytrid species, strain FCC1311.</title>
        <authorList>
            <person name="Sedici K."/>
            <person name="Godart F."/>
            <person name="Aiese Cigliano R."/>
            <person name="Sanseverino W."/>
            <person name="Barakat M."/>
            <person name="Ortet P."/>
            <person name="Marechal E."/>
            <person name="Cagnac O."/>
            <person name="Amato A."/>
        </authorList>
    </citation>
    <scope>NUCLEOTIDE SEQUENCE [LARGE SCALE GENOMIC DNA]</scope>
</reference>
<comment type="caution">
    <text evidence="1">The sequence shown here is derived from an EMBL/GenBank/DDBJ whole genome shotgun (WGS) entry which is preliminary data.</text>
</comment>
<dbReference type="InParanoid" id="A0A2R5GLI5"/>
<proteinExistence type="predicted"/>
<gene>
    <name evidence="1" type="ORF">FCC1311_079622</name>
</gene>
<evidence type="ECO:0000313" key="1">
    <source>
        <dbReference type="EMBL" id="GBG31737.1"/>
    </source>
</evidence>
<dbReference type="EMBL" id="BEYU01000105">
    <property type="protein sequence ID" value="GBG31737.1"/>
    <property type="molecule type" value="Genomic_DNA"/>
</dbReference>